<dbReference type="AlphaFoldDB" id="A0A0K9NKV9"/>
<dbReference type="PANTHER" id="PTHR33156">
    <property type="entry name" value="OS02G0230000 PROTEIN"/>
    <property type="match status" value="1"/>
</dbReference>
<sequence>MNSICRSFAVVAARTTAFRAKTSFPKCKQGASFSSRRSLDPILTRSIVAAVGGMESLMPLHSAIASARLNSFIAVDSSRWSWLIQGQTPTS</sequence>
<protein>
    <submittedName>
        <fullName evidence="1">Uncharacterized protein</fullName>
    </submittedName>
</protein>
<keyword evidence="2" id="KW-1185">Reference proteome</keyword>
<dbReference type="PANTHER" id="PTHR33156:SF37">
    <property type="entry name" value="PROTEIN NUCLEAR FUSION DEFECTIVE 6, CHLOROPLASTIC_MITOCHONDRIAL"/>
    <property type="match status" value="1"/>
</dbReference>
<dbReference type="Proteomes" id="UP000036987">
    <property type="component" value="Unassembled WGS sequence"/>
</dbReference>
<accession>A0A0K9NKV9</accession>
<gene>
    <name evidence="1" type="ORF">ZOSMA_86G00500</name>
</gene>
<organism evidence="1 2">
    <name type="scientific">Zostera marina</name>
    <name type="common">Eelgrass</name>
    <dbReference type="NCBI Taxonomy" id="29655"/>
    <lineage>
        <taxon>Eukaryota</taxon>
        <taxon>Viridiplantae</taxon>
        <taxon>Streptophyta</taxon>
        <taxon>Embryophyta</taxon>
        <taxon>Tracheophyta</taxon>
        <taxon>Spermatophyta</taxon>
        <taxon>Magnoliopsida</taxon>
        <taxon>Liliopsida</taxon>
        <taxon>Zosteraceae</taxon>
        <taxon>Zostera</taxon>
    </lineage>
</organism>
<evidence type="ECO:0000313" key="1">
    <source>
        <dbReference type="EMBL" id="KMZ57414.1"/>
    </source>
</evidence>
<dbReference type="InterPro" id="IPR043459">
    <property type="entry name" value="NFD6/NOXY2-like"/>
</dbReference>
<evidence type="ECO:0000313" key="2">
    <source>
        <dbReference type="Proteomes" id="UP000036987"/>
    </source>
</evidence>
<reference evidence="2" key="1">
    <citation type="journal article" date="2016" name="Nature">
        <title>The genome of the seagrass Zostera marina reveals angiosperm adaptation to the sea.</title>
        <authorList>
            <person name="Olsen J.L."/>
            <person name="Rouze P."/>
            <person name="Verhelst B."/>
            <person name="Lin Y.-C."/>
            <person name="Bayer T."/>
            <person name="Collen J."/>
            <person name="Dattolo E."/>
            <person name="De Paoli E."/>
            <person name="Dittami S."/>
            <person name="Maumus F."/>
            <person name="Michel G."/>
            <person name="Kersting A."/>
            <person name="Lauritano C."/>
            <person name="Lohaus R."/>
            <person name="Toepel M."/>
            <person name="Tonon T."/>
            <person name="Vanneste K."/>
            <person name="Amirebrahimi M."/>
            <person name="Brakel J."/>
            <person name="Bostroem C."/>
            <person name="Chovatia M."/>
            <person name="Grimwood J."/>
            <person name="Jenkins J.W."/>
            <person name="Jueterbock A."/>
            <person name="Mraz A."/>
            <person name="Stam W.T."/>
            <person name="Tice H."/>
            <person name="Bornberg-Bauer E."/>
            <person name="Green P.J."/>
            <person name="Pearson G.A."/>
            <person name="Procaccini G."/>
            <person name="Duarte C.M."/>
            <person name="Schmutz J."/>
            <person name="Reusch T.B.H."/>
            <person name="Van de Peer Y."/>
        </authorList>
    </citation>
    <scope>NUCLEOTIDE SEQUENCE [LARGE SCALE GENOMIC DNA]</scope>
    <source>
        <strain evidence="2">cv. Finnish</strain>
    </source>
</reference>
<proteinExistence type="predicted"/>
<dbReference type="EMBL" id="LFYR01002072">
    <property type="protein sequence ID" value="KMZ57414.1"/>
    <property type="molecule type" value="Genomic_DNA"/>
</dbReference>
<name>A0A0K9NKV9_ZOSMR</name>
<dbReference type="OrthoDB" id="669248at2759"/>
<comment type="caution">
    <text evidence="1">The sequence shown here is derived from an EMBL/GenBank/DDBJ whole genome shotgun (WGS) entry which is preliminary data.</text>
</comment>